<reference evidence="6 7" key="1">
    <citation type="submission" date="2021-04" db="EMBL/GenBank/DDBJ databases">
        <title>Magnetospirillum sulfuroxidans sp. nov., a facultative chemolithoautotrophic sulfur-oxidizing alphaproteobacterium isolated from freshwater sediment and proposals for Paramagetospirillum gen. nov., and Magnetospirillaceae fam. nov.</title>
        <authorList>
            <person name="Koziaeva V."/>
            <person name="Geelhoed J.S."/>
            <person name="Sorokin D.Y."/>
            <person name="Grouzdev D.S."/>
        </authorList>
    </citation>
    <scope>NUCLEOTIDE SEQUENCE [LARGE SCALE GENOMIC DNA]</scope>
    <source>
        <strain evidence="6 7">J10</strain>
    </source>
</reference>
<dbReference type="InterPro" id="IPR016131">
    <property type="entry name" value="Haemerythrin_Fe_BS"/>
</dbReference>
<dbReference type="InterPro" id="IPR012827">
    <property type="entry name" value="Hemerythrin_metal-bd"/>
</dbReference>
<dbReference type="InterPro" id="IPR012312">
    <property type="entry name" value="Hemerythrin-like"/>
</dbReference>
<dbReference type="SUPFAM" id="SSF47188">
    <property type="entry name" value="Hemerythrin-like"/>
    <property type="match status" value="1"/>
</dbReference>
<gene>
    <name evidence="6" type="ORF">KEC16_05195</name>
</gene>
<evidence type="ECO:0000256" key="2">
    <source>
        <dbReference type="ARBA" id="ARBA00022621"/>
    </source>
</evidence>
<dbReference type="InterPro" id="IPR050669">
    <property type="entry name" value="Hemerythrin"/>
</dbReference>
<dbReference type="RefSeq" id="WP_211546621.1">
    <property type="nucleotide sequence ID" value="NZ_JAGTUF010000003.1"/>
</dbReference>
<keyword evidence="7" id="KW-1185">Reference proteome</keyword>
<evidence type="ECO:0000259" key="5">
    <source>
        <dbReference type="Pfam" id="PF01814"/>
    </source>
</evidence>
<comment type="caution">
    <text evidence="6">The sequence shown here is derived from an EMBL/GenBank/DDBJ whole genome shotgun (WGS) entry which is preliminary data.</text>
</comment>
<evidence type="ECO:0000256" key="1">
    <source>
        <dbReference type="ARBA" id="ARBA00010587"/>
    </source>
</evidence>
<accession>A0ABS5I9L3</accession>
<dbReference type="NCBIfam" id="NF033749">
    <property type="entry name" value="bact_hemeryth"/>
    <property type="match status" value="1"/>
</dbReference>
<evidence type="ECO:0000313" key="6">
    <source>
        <dbReference type="EMBL" id="MBR9971106.1"/>
    </source>
</evidence>
<dbReference type="NCBIfam" id="TIGR02481">
    <property type="entry name" value="hemeryth_dom"/>
    <property type="match status" value="1"/>
</dbReference>
<proteinExistence type="inferred from homology"/>
<dbReference type="PROSITE" id="PS00550">
    <property type="entry name" value="HEMERYTHRINS"/>
    <property type="match status" value="1"/>
</dbReference>
<dbReference type="CDD" id="cd12107">
    <property type="entry name" value="Hemerythrin"/>
    <property type="match status" value="1"/>
</dbReference>
<evidence type="ECO:0000313" key="7">
    <source>
        <dbReference type="Proteomes" id="UP000680714"/>
    </source>
</evidence>
<sequence length="137" mass="15871">MLAWEHGYKIGQWEMDAEHLILFSLLNQLDININADLADECIYDVLAALDAYIDYHFAHEEALMKAWDYPHLESHSALHHQFMNEIARLRELVKGGDTVRGALKVRGFVLEWLLNHIMETDVDYARFIAEKSKKSSA</sequence>
<keyword evidence="3" id="KW-0479">Metal-binding</keyword>
<protein>
    <submittedName>
        <fullName evidence="6">Hemerythrin family protein</fullName>
    </submittedName>
</protein>
<dbReference type="Proteomes" id="UP000680714">
    <property type="component" value="Unassembled WGS sequence"/>
</dbReference>
<comment type="similarity">
    <text evidence="1">Belongs to the hemerythrin family.</text>
</comment>
<dbReference type="Gene3D" id="1.20.120.50">
    <property type="entry name" value="Hemerythrin-like"/>
    <property type="match status" value="1"/>
</dbReference>
<keyword evidence="4" id="KW-0408">Iron</keyword>
<evidence type="ECO:0000256" key="3">
    <source>
        <dbReference type="ARBA" id="ARBA00022723"/>
    </source>
</evidence>
<dbReference type="InterPro" id="IPR035938">
    <property type="entry name" value="Hemerythrin-like_sf"/>
</dbReference>
<keyword evidence="2" id="KW-0561">Oxygen transport</keyword>
<dbReference type="EMBL" id="JAGTUF010000003">
    <property type="protein sequence ID" value="MBR9971106.1"/>
    <property type="molecule type" value="Genomic_DNA"/>
</dbReference>
<keyword evidence="2" id="KW-0813">Transport</keyword>
<dbReference type="Pfam" id="PF01814">
    <property type="entry name" value="Hemerythrin"/>
    <property type="match status" value="1"/>
</dbReference>
<organism evidence="6 7">
    <name type="scientific">Magnetospirillum sulfuroxidans</name>
    <dbReference type="NCBI Taxonomy" id="611300"/>
    <lineage>
        <taxon>Bacteria</taxon>
        <taxon>Pseudomonadati</taxon>
        <taxon>Pseudomonadota</taxon>
        <taxon>Alphaproteobacteria</taxon>
        <taxon>Rhodospirillales</taxon>
        <taxon>Rhodospirillaceae</taxon>
        <taxon>Magnetospirillum</taxon>
    </lineage>
</organism>
<dbReference type="PANTHER" id="PTHR37164">
    <property type="entry name" value="BACTERIOHEMERYTHRIN"/>
    <property type="match status" value="1"/>
</dbReference>
<evidence type="ECO:0000256" key="4">
    <source>
        <dbReference type="ARBA" id="ARBA00023004"/>
    </source>
</evidence>
<name>A0ABS5I9L3_9PROT</name>
<dbReference type="PANTHER" id="PTHR37164:SF1">
    <property type="entry name" value="BACTERIOHEMERYTHRIN"/>
    <property type="match status" value="1"/>
</dbReference>
<feature type="domain" description="Hemerythrin-like" evidence="5">
    <location>
        <begin position="14"/>
        <end position="123"/>
    </location>
</feature>